<evidence type="ECO:0000313" key="1">
    <source>
        <dbReference type="EMBL" id="KGN53979.1"/>
    </source>
</evidence>
<sequence length="123" mass="13188">MEVSVSNGCAGVSKRLTSARGVLWGGQMSTTTMEANGRSCEWLAAEGFGGPLGWAVVVDDNGSKQSELWTASSIVFRCVGGFKWVFSNGGERFQRMGRGFQKIDFTRGVPLGWADVVDDNGSK</sequence>
<keyword evidence="2" id="KW-1185">Reference proteome</keyword>
<accession>A0A0A0KYT3</accession>
<dbReference type="Gramene" id="KGN53979">
    <property type="protein sequence ID" value="KGN53979"/>
    <property type="gene ID" value="Csa_4G220860"/>
</dbReference>
<evidence type="ECO:0000313" key="2">
    <source>
        <dbReference type="Proteomes" id="UP000029981"/>
    </source>
</evidence>
<reference evidence="1 2" key="3">
    <citation type="journal article" date="2010" name="BMC Genomics">
        <title>Transcriptome sequencing and comparative analysis of cucumber flowers with different sex types.</title>
        <authorList>
            <person name="Guo S."/>
            <person name="Zheng Y."/>
            <person name="Joung J.G."/>
            <person name="Liu S."/>
            <person name="Zhang Z."/>
            <person name="Crasta O.R."/>
            <person name="Sobral B.W."/>
            <person name="Xu Y."/>
            <person name="Huang S."/>
            <person name="Fei Z."/>
        </authorList>
    </citation>
    <scope>NUCLEOTIDE SEQUENCE [LARGE SCALE GENOMIC DNA]</scope>
    <source>
        <strain evidence="2">cv. 9930</strain>
    </source>
</reference>
<reference evidence="1 2" key="2">
    <citation type="journal article" date="2009" name="PLoS ONE">
        <title>An integrated genetic and cytogenetic map of the cucumber genome.</title>
        <authorList>
            <person name="Ren Y."/>
            <person name="Zhang Z."/>
            <person name="Liu J."/>
            <person name="Staub J.E."/>
            <person name="Han Y."/>
            <person name="Cheng Z."/>
            <person name="Li X."/>
            <person name="Lu J."/>
            <person name="Miao H."/>
            <person name="Kang H."/>
            <person name="Xie B."/>
            <person name="Gu X."/>
            <person name="Wang X."/>
            <person name="Du Y."/>
            <person name="Jin W."/>
            <person name="Huang S."/>
        </authorList>
    </citation>
    <scope>NUCLEOTIDE SEQUENCE [LARGE SCALE GENOMIC DNA]</scope>
    <source>
        <strain evidence="2">cv. 9930</strain>
    </source>
</reference>
<name>A0A0A0KYT3_CUCSA</name>
<reference evidence="1 2" key="4">
    <citation type="journal article" date="2011" name="BMC Genomics">
        <title>RNA-Seq improves annotation of protein-coding genes in the cucumber genome.</title>
        <authorList>
            <person name="Li Z."/>
            <person name="Zhang Z."/>
            <person name="Yan P."/>
            <person name="Huang S."/>
            <person name="Fei Z."/>
            <person name="Lin K."/>
        </authorList>
    </citation>
    <scope>NUCLEOTIDE SEQUENCE [LARGE SCALE GENOMIC DNA]</scope>
    <source>
        <strain evidence="2">cv. 9930</strain>
    </source>
</reference>
<reference evidence="1 2" key="1">
    <citation type="journal article" date="2009" name="Nat. Genet.">
        <title>The genome of the cucumber, Cucumis sativus L.</title>
        <authorList>
            <person name="Huang S."/>
            <person name="Li R."/>
            <person name="Zhang Z."/>
            <person name="Li L."/>
            <person name="Gu X."/>
            <person name="Fan W."/>
            <person name="Lucas W.J."/>
            <person name="Wang X."/>
            <person name="Xie B."/>
            <person name="Ni P."/>
            <person name="Ren Y."/>
            <person name="Zhu H."/>
            <person name="Li J."/>
            <person name="Lin K."/>
            <person name="Jin W."/>
            <person name="Fei Z."/>
            <person name="Li G."/>
            <person name="Staub J."/>
            <person name="Kilian A."/>
            <person name="van der Vossen E.A."/>
            <person name="Wu Y."/>
            <person name="Guo J."/>
            <person name="He J."/>
            <person name="Jia Z."/>
            <person name="Ren Y."/>
            <person name="Tian G."/>
            <person name="Lu Y."/>
            <person name="Ruan J."/>
            <person name="Qian W."/>
            <person name="Wang M."/>
            <person name="Huang Q."/>
            <person name="Li B."/>
            <person name="Xuan Z."/>
            <person name="Cao J."/>
            <person name="Asan"/>
            <person name="Wu Z."/>
            <person name="Zhang J."/>
            <person name="Cai Q."/>
            <person name="Bai Y."/>
            <person name="Zhao B."/>
            <person name="Han Y."/>
            <person name="Li Y."/>
            <person name="Li X."/>
            <person name="Wang S."/>
            <person name="Shi Q."/>
            <person name="Liu S."/>
            <person name="Cho W.K."/>
            <person name="Kim J.Y."/>
            <person name="Xu Y."/>
            <person name="Heller-Uszynska K."/>
            <person name="Miao H."/>
            <person name="Cheng Z."/>
            <person name="Zhang S."/>
            <person name="Wu J."/>
            <person name="Yang Y."/>
            <person name="Kang H."/>
            <person name="Li M."/>
            <person name="Liang H."/>
            <person name="Ren X."/>
            <person name="Shi Z."/>
            <person name="Wen M."/>
            <person name="Jian M."/>
            <person name="Yang H."/>
            <person name="Zhang G."/>
            <person name="Yang Z."/>
            <person name="Chen R."/>
            <person name="Liu S."/>
            <person name="Li J."/>
            <person name="Ma L."/>
            <person name="Liu H."/>
            <person name="Zhou Y."/>
            <person name="Zhao J."/>
            <person name="Fang X."/>
            <person name="Li G."/>
            <person name="Fang L."/>
            <person name="Li Y."/>
            <person name="Liu D."/>
            <person name="Zheng H."/>
            <person name="Zhang Y."/>
            <person name="Qin N."/>
            <person name="Li Z."/>
            <person name="Yang G."/>
            <person name="Yang S."/>
            <person name="Bolund L."/>
            <person name="Kristiansen K."/>
            <person name="Zheng H."/>
            <person name="Li S."/>
            <person name="Zhang X."/>
            <person name="Yang H."/>
            <person name="Wang J."/>
            <person name="Sun R."/>
            <person name="Zhang B."/>
            <person name="Jiang S."/>
            <person name="Wang J."/>
            <person name="Du Y."/>
            <person name="Li S."/>
        </authorList>
    </citation>
    <scope>NUCLEOTIDE SEQUENCE [LARGE SCALE GENOMIC DNA]</scope>
    <source>
        <strain evidence="2">cv. 9930</strain>
    </source>
</reference>
<dbReference type="Proteomes" id="UP000029981">
    <property type="component" value="Chromosome 4"/>
</dbReference>
<organism evidence="1 2">
    <name type="scientific">Cucumis sativus</name>
    <name type="common">Cucumber</name>
    <dbReference type="NCBI Taxonomy" id="3659"/>
    <lineage>
        <taxon>Eukaryota</taxon>
        <taxon>Viridiplantae</taxon>
        <taxon>Streptophyta</taxon>
        <taxon>Embryophyta</taxon>
        <taxon>Tracheophyta</taxon>
        <taxon>Spermatophyta</taxon>
        <taxon>Magnoliopsida</taxon>
        <taxon>eudicotyledons</taxon>
        <taxon>Gunneridae</taxon>
        <taxon>Pentapetalae</taxon>
        <taxon>rosids</taxon>
        <taxon>fabids</taxon>
        <taxon>Cucurbitales</taxon>
        <taxon>Cucurbitaceae</taxon>
        <taxon>Benincaseae</taxon>
        <taxon>Cucumis</taxon>
    </lineage>
</organism>
<proteinExistence type="predicted"/>
<dbReference type="EMBL" id="CM002925">
    <property type="protein sequence ID" value="KGN53979.1"/>
    <property type="molecule type" value="Genomic_DNA"/>
</dbReference>
<dbReference type="AlphaFoldDB" id="A0A0A0KYT3"/>
<protein>
    <submittedName>
        <fullName evidence="1">Uncharacterized protein</fullName>
    </submittedName>
</protein>
<gene>
    <name evidence="1" type="ORF">Csa_4G220860</name>
</gene>